<dbReference type="InterPro" id="IPR043504">
    <property type="entry name" value="Peptidase_S1_PA_chymotrypsin"/>
</dbReference>
<evidence type="ECO:0000256" key="6">
    <source>
        <dbReference type="ARBA" id="ARBA00022989"/>
    </source>
</evidence>
<evidence type="ECO:0000256" key="2">
    <source>
        <dbReference type="ARBA" id="ARBA00010541"/>
    </source>
</evidence>
<gene>
    <name evidence="9" type="ORF">ACFQGU_16410</name>
</gene>
<keyword evidence="7 8" id="KW-0472">Membrane</keyword>
<sequence length="397" mass="40230">MSLNILDWVLLVMLVVAAVSGWRQGLVSGVLSFAGFIAGAITGALIAPYLIGGVEGVFSFLLAMGIVIVGAGVGNWAASLVGTWVRDSVTWSPARLVDSVGGSLFGLLSVALILWMVGSAALGVPLGPVSTQVRGSAVLGQIDAAIPESARDVIDGLRSALDSSGLPEAFAGFTLPPIIPVDEPDPTLGVDPAVRQTFGSLVKVQGVAEACSAVVDGSGFVFAPDRVMTNAHVVAGMDDPFVTIRGTGKAYRAVVVYLDSQVDVAVLYVPGLDAPVLDFAARQAERGDDAVVAGFPGGGRLTATPARVRGVITARGTDIYDSRNVVREVYAIRGEVLPGNSGGPLLSPAGDVYGVVFAAAVGDSSSGYALTAQEVAAAARTGASATEPVFTGSCATS</sequence>
<evidence type="ECO:0000313" key="10">
    <source>
        <dbReference type="Proteomes" id="UP001596138"/>
    </source>
</evidence>
<dbReference type="InterPro" id="IPR051201">
    <property type="entry name" value="Chloro_Bact_Ser_Proteases"/>
</dbReference>
<evidence type="ECO:0000256" key="7">
    <source>
        <dbReference type="ARBA" id="ARBA00023136"/>
    </source>
</evidence>
<organism evidence="9 10">
    <name type="scientific">Longivirga aurantiaca</name>
    <dbReference type="NCBI Taxonomy" id="1837743"/>
    <lineage>
        <taxon>Bacteria</taxon>
        <taxon>Bacillati</taxon>
        <taxon>Actinomycetota</taxon>
        <taxon>Actinomycetes</taxon>
        <taxon>Sporichthyales</taxon>
        <taxon>Sporichthyaceae</taxon>
        <taxon>Longivirga</taxon>
    </lineage>
</organism>
<dbReference type="InterPro" id="IPR009003">
    <property type="entry name" value="Peptidase_S1_PA"/>
</dbReference>
<dbReference type="GO" id="GO:0008233">
    <property type="term" value="F:peptidase activity"/>
    <property type="evidence" value="ECO:0007669"/>
    <property type="project" value="UniProtKB-KW"/>
</dbReference>
<evidence type="ECO:0000256" key="8">
    <source>
        <dbReference type="SAM" id="Phobius"/>
    </source>
</evidence>
<dbReference type="PANTHER" id="PTHR43343">
    <property type="entry name" value="PEPTIDASE S12"/>
    <property type="match status" value="1"/>
</dbReference>
<dbReference type="EC" id="3.4.21.-" evidence="9"/>
<reference evidence="10" key="1">
    <citation type="journal article" date="2019" name="Int. J. Syst. Evol. Microbiol.">
        <title>The Global Catalogue of Microorganisms (GCM) 10K type strain sequencing project: providing services to taxonomists for standard genome sequencing and annotation.</title>
        <authorList>
            <consortium name="The Broad Institute Genomics Platform"/>
            <consortium name="The Broad Institute Genome Sequencing Center for Infectious Disease"/>
            <person name="Wu L."/>
            <person name="Ma J."/>
        </authorList>
    </citation>
    <scope>NUCLEOTIDE SEQUENCE [LARGE SCALE GENOMIC DNA]</scope>
    <source>
        <strain evidence="10">CGMCC 4.7317</strain>
    </source>
</reference>
<dbReference type="SUPFAM" id="SSF50494">
    <property type="entry name" value="Trypsin-like serine proteases"/>
    <property type="match status" value="1"/>
</dbReference>
<name>A0ABW1T559_9ACTN</name>
<comment type="similarity">
    <text evidence="2">Belongs to the peptidase S1C family.</text>
</comment>
<dbReference type="PANTHER" id="PTHR43343:SF3">
    <property type="entry name" value="PROTEASE DO-LIKE 8, CHLOROPLASTIC"/>
    <property type="match status" value="1"/>
</dbReference>
<evidence type="ECO:0000256" key="5">
    <source>
        <dbReference type="ARBA" id="ARBA00022801"/>
    </source>
</evidence>
<evidence type="ECO:0000256" key="3">
    <source>
        <dbReference type="ARBA" id="ARBA00022670"/>
    </source>
</evidence>
<dbReference type="Pfam" id="PF02674">
    <property type="entry name" value="Colicin_V"/>
    <property type="match status" value="1"/>
</dbReference>
<keyword evidence="6 8" id="KW-1133">Transmembrane helix</keyword>
<dbReference type="RefSeq" id="WP_386768774.1">
    <property type="nucleotide sequence ID" value="NZ_JBHSTI010000031.1"/>
</dbReference>
<dbReference type="GO" id="GO:0006508">
    <property type="term" value="P:proteolysis"/>
    <property type="evidence" value="ECO:0007669"/>
    <property type="project" value="UniProtKB-KW"/>
</dbReference>
<feature type="transmembrane region" description="Helical" evidence="8">
    <location>
        <begin position="58"/>
        <end position="84"/>
    </location>
</feature>
<dbReference type="Pfam" id="PF13365">
    <property type="entry name" value="Trypsin_2"/>
    <property type="match status" value="1"/>
</dbReference>
<accession>A0ABW1T559</accession>
<proteinExistence type="inferred from homology"/>
<dbReference type="InterPro" id="IPR003825">
    <property type="entry name" value="Colicin-V_CvpA"/>
</dbReference>
<comment type="subcellular location">
    <subcellularLocation>
        <location evidence="1">Membrane</location>
        <topology evidence="1">Multi-pass membrane protein</topology>
    </subcellularLocation>
</comment>
<dbReference type="InterPro" id="IPR047680">
    <property type="entry name" value="MarP-like"/>
</dbReference>
<dbReference type="Gene3D" id="2.40.10.10">
    <property type="entry name" value="Trypsin-like serine proteases"/>
    <property type="match status" value="2"/>
</dbReference>
<evidence type="ECO:0000256" key="1">
    <source>
        <dbReference type="ARBA" id="ARBA00004141"/>
    </source>
</evidence>
<dbReference type="InterPro" id="IPR001940">
    <property type="entry name" value="Peptidase_S1C"/>
</dbReference>
<feature type="transmembrane region" description="Helical" evidence="8">
    <location>
        <begin position="31"/>
        <end position="51"/>
    </location>
</feature>
<feature type="transmembrane region" description="Helical" evidence="8">
    <location>
        <begin position="104"/>
        <end position="124"/>
    </location>
</feature>
<dbReference type="EMBL" id="JBHSTI010000031">
    <property type="protein sequence ID" value="MFC6239457.1"/>
    <property type="molecule type" value="Genomic_DNA"/>
</dbReference>
<protein>
    <submittedName>
        <fullName evidence="9">MarP family serine protease</fullName>
        <ecNumber evidence="9">3.4.21.-</ecNumber>
    </submittedName>
</protein>
<keyword evidence="5 9" id="KW-0378">Hydrolase</keyword>
<keyword evidence="10" id="KW-1185">Reference proteome</keyword>
<dbReference type="Proteomes" id="UP001596138">
    <property type="component" value="Unassembled WGS sequence"/>
</dbReference>
<dbReference type="PRINTS" id="PR00834">
    <property type="entry name" value="PROTEASES2C"/>
</dbReference>
<dbReference type="NCBIfam" id="NF033740">
    <property type="entry name" value="MarP_fam_protase"/>
    <property type="match status" value="1"/>
</dbReference>
<evidence type="ECO:0000256" key="4">
    <source>
        <dbReference type="ARBA" id="ARBA00022692"/>
    </source>
</evidence>
<comment type="caution">
    <text evidence="9">The sequence shown here is derived from an EMBL/GenBank/DDBJ whole genome shotgun (WGS) entry which is preliminary data.</text>
</comment>
<evidence type="ECO:0000313" key="9">
    <source>
        <dbReference type="EMBL" id="MFC6239457.1"/>
    </source>
</evidence>
<keyword evidence="3 9" id="KW-0645">Protease</keyword>
<keyword evidence="4 8" id="KW-0812">Transmembrane</keyword>